<dbReference type="AlphaFoldDB" id="B4VVP3"/>
<sequence length="50" mass="6036">MARLYNGAESPNRCVYYYNWELLIKARWRSLFRRERIASTFLTGFDALTD</sequence>
<name>B4VVP3_9CYAN</name>
<dbReference type="RefSeq" id="WP_006102790.1">
    <property type="nucleotide sequence ID" value="NZ_DS989855.1"/>
</dbReference>
<organism evidence="1 2">
    <name type="scientific">Coleofasciculus chthonoplastes PCC 7420</name>
    <dbReference type="NCBI Taxonomy" id="118168"/>
    <lineage>
        <taxon>Bacteria</taxon>
        <taxon>Bacillati</taxon>
        <taxon>Cyanobacteriota</taxon>
        <taxon>Cyanophyceae</taxon>
        <taxon>Coleofasciculales</taxon>
        <taxon>Coleofasciculaceae</taxon>
        <taxon>Coleofasciculus</taxon>
    </lineage>
</organism>
<evidence type="ECO:0000313" key="1">
    <source>
        <dbReference type="EMBL" id="EDX74029.1"/>
    </source>
</evidence>
<protein>
    <submittedName>
        <fullName evidence="1">Uncharacterized protein</fullName>
    </submittedName>
</protein>
<gene>
    <name evidence="1" type="ORF">MC7420_5909</name>
</gene>
<evidence type="ECO:0000313" key="2">
    <source>
        <dbReference type="Proteomes" id="UP000003835"/>
    </source>
</evidence>
<dbReference type="HOGENOM" id="CLU_3116705_0_0_3"/>
<dbReference type="Proteomes" id="UP000003835">
    <property type="component" value="Unassembled WGS sequence"/>
</dbReference>
<keyword evidence="2" id="KW-1185">Reference proteome</keyword>
<proteinExistence type="predicted"/>
<accession>B4VVP3</accession>
<dbReference type="EMBL" id="DS989855">
    <property type="protein sequence ID" value="EDX74029.1"/>
    <property type="molecule type" value="Genomic_DNA"/>
</dbReference>
<reference evidence="1 2" key="1">
    <citation type="submission" date="2008-07" db="EMBL/GenBank/DDBJ databases">
        <authorList>
            <person name="Tandeau de Marsac N."/>
            <person name="Ferriera S."/>
            <person name="Johnson J."/>
            <person name="Kravitz S."/>
            <person name="Beeson K."/>
            <person name="Sutton G."/>
            <person name="Rogers Y.-H."/>
            <person name="Friedman R."/>
            <person name="Frazier M."/>
            <person name="Venter J.C."/>
        </authorList>
    </citation>
    <scope>NUCLEOTIDE SEQUENCE [LARGE SCALE GENOMIC DNA]</scope>
    <source>
        <strain evidence="1 2">PCC 7420</strain>
    </source>
</reference>